<dbReference type="Gene3D" id="3.90.420.10">
    <property type="entry name" value="Oxidoreductase, molybdopterin-binding domain"/>
    <property type="match status" value="1"/>
</dbReference>
<feature type="domain" description="Oxidoreductase molybdopterin-binding" evidence="1">
    <location>
        <begin position="80"/>
        <end position="213"/>
    </location>
</feature>
<dbReference type="EMBL" id="JAGIOB010000001">
    <property type="protein sequence ID" value="MBP2419139.1"/>
    <property type="molecule type" value="Genomic_DNA"/>
</dbReference>
<accession>A0ABS4ZDL9</accession>
<sequence>MADPAGGRRNGGTDAADVFPRRAFLATVATATAAVTLLTAGQTVPALRAVNVFGPRDGSGPQGLPVNKTAVSAEVVPGATDPGWRLLVTAGRTTRSWSRPELLALPQTEVRLPIACVEGWSASALWSGVPLRDLLDAVDADPRADLQISSIQPRGAYRVVEMGPEFARHPDTLVALGLNGSTLDLDHGFPARMIAPNRPGVLQTKWLQRIEVLT</sequence>
<comment type="caution">
    <text evidence="2">The sequence shown here is derived from an EMBL/GenBank/DDBJ whole genome shotgun (WGS) entry which is preliminary data.</text>
</comment>
<evidence type="ECO:0000313" key="3">
    <source>
        <dbReference type="Proteomes" id="UP000758168"/>
    </source>
</evidence>
<dbReference type="PROSITE" id="PS51318">
    <property type="entry name" value="TAT"/>
    <property type="match status" value="1"/>
</dbReference>
<dbReference type="PRINTS" id="PR00407">
    <property type="entry name" value="EUMOPTERIN"/>
</dbReference>
<dbReference type="Proteomes" id="UP000758168">
    <property type="component" value="Unassembled WGS sequence"/>
</dbReference>
<dbReference type="InterPro" id="IPR006311">
    <property type="entry name" value="TAT_signal"/>
</dbReference>
<keyword evidence="3" id="KW-1185">Reference proteome</keyword>
<evidence type="ECO:0000313" key="2">
    <source>
        <dbReference type="EMBL" id="MBP2419139.1"/>
    </source>
</evidence>
<organism evidence="2 3">
    <name type="scientific">Microlunatus capsulatus</name>
    <dbReference type="NCBI Taxonomy" id="99117"/>
    <lineage>
        <taxon>Bacteria</taxon>
        <taxon>Bacillati</taxon>
        <taxon>Actinomycetota</taxon>
        <taxon>Actinomycetes</taxon>
        <taxon>Propionibacteriales</taxon>
        <taxon>Propionibacteriaceae</taxon>
        <taxon>Microlunatus</taxon>
    </lineage>
</organism>
<gene>
    <name evidence="2" type="ORF">JOF54_004061</name>
</gene>
<dbReference type="CDD" id="cd00321">
    <property type="entry name" value="SO_family_Moco"/>
    <property type="match status" value="1"/>
</dbReference>
<reference evidence="2 3" key="1">
    <citation type="submission" date="2021-03" db="EMBL/GenBank/DDBJ databases">
        <title>Sequencing the genomes of 1000 actinobacteria strains.</title>
        <authorList>
            <person name="Klenk H.-P."/>
        </authorList>
    </citation>
    <scope>NUCLEOTIDE SEQUENCE [LARGE SCALE GENOMIC DNA]</scope>
    <source>
        <strain evidence="2 3">DSM 12936</strain>
    </source>
</reference>
<dbReference type="RefSeq" id="WP_210059222.1">
    <property type="nucleotide sequence ID" value="NZ_BAAAMH010000035.1"/>
</dbReference>
<proteinExistence type="predicted"/>
<dbReference type="PANTHER" id="PTHR43032:SF2">
    <property type="entry name" value="BLL0505 PROTEIN"/>
    <property type="match status" value="1"/>
</dbReference>
<evidence type="ECO:0000259" key="1">
    <source>
        <dbReference type="Pfam" id="PF00174"/>
    </source>
</evidence>
<dbReference type="InterPro" id="IPR000572">
    <property type="entry name" value="OxRdtase_Mopterin-bd_dom"/>
</dbReference>
<protein>
    <submittedName>
        <fullName evidence="2">DMSO/TMAO reductase YedYZ molybdopterin-dependent catalytic subunit</fullName>
    </submittedName>
</protein>
<dbReference type="Pfam" id="PF00174">
    <property type="entry name" value="Oxidored_molyb"/>
    <property type="match status" value="1"/>
</dbReference>
<dbReference type="PANTHER" id="PTHR43032">
    <property type="entry name" value="PROTEIN-METHIONINE-SULFOXIDE REDUCTASE"/>
    <property type="match status" value="1"/>
</dbReference>
<name>A0ABS4ZDL9_9ACTN</name>
<dbReference type="InterPro" id="IPR008335">
    <property type="entry name" value="Mopterin_OxRdtase_euk"/>
</dbReference>
<dbReference type="SUPFAM" id="SSF56524">
    <property type="entry name" value="Oxidoreductase molybdopterin-binding domain"/>
    <property type="match status" value="1"/>
</dbReference>
<dbReference type="InterPro" id="IPR036374">
    <property type="entry name" value="OxRdtase_Mopterin-bd_sf"/>
</dbReference>